<keyword evidence="6" id="KW-0145">Chemotaxis</keyword>
<evidence type="ECO:0000256" key="8">
    <source>
        <dbReference type="ARBA" id="ARBA00023136"/>
    </source>
</evidence>
<evidence type="ECO:0000256" key="5">
    <source>
        <dbReference type="ARBA" id="ARBA00022475"/>
    </source>
</evidence>
<evidence type="ECO:0000313" key="12">
    <source>
        <dbReference type="Proteomes" id="UP000661894"/>
    </source>
</evidence>
<comment type="similarity">
    <text evidence="3">Belongs to the FliM family.</text>
</comment>
<dbReference type="InterPro" id="IPR001689">
    <property type="entry name" value="Flag_FliM"/>
</dbReference>
<dbReference type="InterPro" id="IPR028976">
    <property type="entry name" value="CheC-like_sf"/>
</dbReference>
<comment type="subcellular location">
    <subcellularLocation>
        <location evidence="1">Bacterial flagellum basal body</location>
    </subcellularLocation>
    <subcellularLocation>
        <location evidence="2">Cell membrane</location>
        <topology evidence="2">Peripheral membrane protein</topology>
    </subcellularLocation>
</comment>
<dbReference type="CDD" id="cd17908">
    <property type="entry name" value="FliM"/>
    <property type="match status" value="1"/>
</dbReference>
<protein>
    <recommendedName>
        <fullName evidence="4">Flagellar motor switch protein FliM</fullName>
    </recommendedName>
</protein>
<dbReference type="Pfam" id="PF02154">
    <property type="entry name" value="FliM"/>
    <property type="match status" value="1"/>
</dbReference>
<keyword evidence="7" id="KW-0283">Flagellar rotation</keyword>
<dbReference type="EMBL" id="JACSPO010000005">
    <property type="protein sequence ID" value="MBD8062698.1"/>
    <property type="molecule type" value="Genomic_DNA"/>
</dbReference>
<dbReference type="InterPro" id="IPR001543">
    <property type="entry name" value="FliN-like_C"/>
</dbReference>
<evidence type="ECO:0000256" key="2">
    <source>
        <dbReference type="ARBA" id="ARBA00004202"/>
    </source>
</evidence>
<accession>A0ABR8Z3X1</accession>
<dbReference type="Gene3D" id="3.40.1550.10">
    <property type="entry name" value="CheC-like"/>
    <property type="match status" value="1"/>
</dbReference>
<sequence length="283" mass="30518">MTLAREHARTLEVALGTFARHWSNQLMARLRVPTQVSLEAVGLQTYDEYISRLPPTTTLVVCAVGRNRRPAIVQFPLESALTWVDQMLGGPGKPGAVPDRELTEIEQALLGDLMTRVLGDLTYAFASIVAVDVDLRSFQHSPQALQLMTATTTVITASFSISAGEHHATATLMAPAEGIITALREKSAPDQRSASQEAAEKEQRELLDRAVQNAPVEVAVRMAPVPVHPREVVSLAVGDLLPLHHPRSQPMDVVVGDRVLAQAVAGTNGSRLAGLVVNVKENL</sequence>
<dbReference type="SUPFAM" id="SSF103039">
    <property type="entry name" value="CheC-like"/>
    <property type="match status" value="1"/>
</dbReference>
<dbReference type="PANTHER" id="PTHR30034:SF6">
    <property type="entry name" value="YOP PROTEINS TRANSLOCATION PROTEIN Q"/>
    <property type="match status" value="1"/>
</dbReference>
<dbReference type="Gene3D" id="2.30.330.10">
    <property type="entry name" value="SpoA-like"/>
    <property type="match status" value="1"/>
</dbReference>
<evidence type="ECO:0000256" key="6">
    <source>
        <dbReference type="ARBA" id="ARBA00022500"/>
    </source>
</evidence>
<keyword evidence="11" id="KW-0966">Cell projection</keyword>
<evidence type="ECO:0000256" key="7">
    <source>
        <dbReference type="ARBA" id="ARBA00022779"/>
    </source>
</evidence>
<proteinExistence type="inferred from homology"/>
<evidence type="ECO:0000256" key="1">
    <source>
        <dbReference type="ARBA" id="ARBA00004117"/>
    </source>
</evidence>
<dbReference type="InterPro" id="IPR036429">
    <property type="entry name" value="SpoA-like_sf"/>
</dbReference>
<evidence type="ECO:0000256" key="9">
    <source>
        <dbReference type="ARBA" id="ARBA00023143"/>
    </source>
</evidence>
<dbReference type="Pfam" id="PF01052">
    <property type="entry name" value="FliMN_C"/>
    <property type="match status" value="1"/>
</dbReference>
<gene>
    <name evidence="11" type="ORF">H9624_10205</name>
</gene>
<evidence type="ECO:0000259" key="10">
    <source>
        <dbReference type="Pfam" id="PF01052"/>
    </source>
</evidence>
<dbReference type="SUPFAM" id="SSF101801">
    <property type="entry name" value="Surface presentation of antigens (SPOA)"/>
    <property type="match status" value="1"/>
</dbReference>
<reference evidence="11 12" key="1">
    <citation type="submission" date="2020-08" db="EMBL/GenBank/DDBJ databases">
        <title>A Genomic Blueprint of the Chicken Gut Microbiome.</title>
        <authorList>
            <person name="Gilroy R."/>
            <person name="Ravi A."/>
            <person name="Getino M."/>
            <person name="Pursley I."/>
            <person name="Horton D.L."/>
            <person name="Alikhan N.-F."/>
            <person name="Baker D."/>
            <person name="Gharbi K."/>
            <person name="Hall N."/>
            <person name="Watson M."/>
            <person name="Adriaenssens E.M."/>
            <person name="Foster-Nyarko E."/>
            <person name="Jarju S."/>
            <person name="Secka A."/>
            <person name="Antonio M."/>
            <person name="Oren A."/>
            <person name="Chaudhuri R."/>
            <person name="La Ragione R.M."/>
            <person name="Hildebrand F."/>
            <person name="Pallen M.J."/>
        </authorList>
    </citation>
    <scope>NUCLEOTIDE SEQUENCE [LARGE SCALE GENOMIC DNA]</scope>
    <source>
        <strain evidence="11 12">Sa1BUA1</strain>
    </source>
</reference>
<evidence type="ECO:0000256" key="3">
    <source>
        <dbReference type="ARBA" id="ARBA00011049"/>
    </source>
</evidence>
<feature type="domain" description="Flagellar motor switch protein FliN-like C-terminal" evidence="10">
    <location>
        <begin position="210"/>
        <end position="274"/>
    </location>
</feature>
<keyword evidence="5" id="KW-1003">Cell membrane</keyword>
<evidence type="ECO:0000256" key="4">
    <source>
        <dbReference type="ARBA" id="ARBA00021898"/>
    </source>
</evidence>
<dbReference type="PANTHER" id="PTHR30034">
    <property type="entry name" value="FLAGELLAR MOTOR SWITCH PROTEIN FLIM"/>
    <property type="match status" value="1"/>
</dbReference>
<organism evidence="11 12">
    <name type="scientific">Oceanitalea stevensii</name>
    <dbReference type="NCBI Taxonomy" id="2763072"/>
    <lineage>
        <taxon>Bacteria</taxon>
        <taxon>Bacillati</taxon>
        <taxon>Actinomycetota</taxon>
        <taxon>Actinomycetes</taxon>
        <taxon>Micrococcales</taxon>
        <taxon>Bogoriellaceae</taxon>
        <taxon>Georgenia</taxon>
    </lineage>
</organism>
<dbReference type="Proteomes" id="UP000661894">
    <property type="component" value="Unassembled WGS sequence"/>
</dbReference>
<name>A0ABR8Z3X1_9MICO</name>
<keyword evidence="11" id="KW-0282">Flagellum</keyword>
<evidence type="ECO:0000313" key="11">
    <source>
        <dbReference type="EMBL" id="MBD8062698.1"/>
    </source>
</evidence>
<dbReference type="PIRSF" id="PIRSF002888">
    <property type="entry name" value="FliM"/>
    <property type="match status" value="1"/>
</dbReference>
<keyword evidence="12" id="KW-1185">Reference proteome</keyword>
<comment type="caution">
    <text evidence="11">The sequence shown here is derived from an EMBL/GenBank/DDBJ whole genome shotgun (WGS) entry which is preliminary data.</text>
</comment>
<keyword evidence="9" id="KW-0975">Bacterial flagellum</keyword>
<keyword evidence="11" id="KW-0969">Cilium</keyword>
<keyword evidence="8" id="KW-0472">Membrane</keyword>